<keyword evidence="5" id="KW-1185">Reference proteome</keyword>
<accession>A0A1N6WAA0</accession>
<dbReference type="InterPro" id="IPR053784">
    <property type="entry name" value="Choice_anch_U_dom"/>
</dbReference>
<evidence type="ECO:0000256" key="1">
    <source>
        <dbReference type="SAM" id="MobiDB-lite"/>
    </source>
</evidence>
<feature type="compositionally biased region" description="Polar residues" evidence="1">
    <location>
        <begin position="1355"/>
        <end position="1373"/>
    </location>
</feature>
<dbReference type="InterPro" id="IPR025592">
    <property type="entry name" value="DUF4347"/>
</dbReference>
<dbReference type="InterPro" id="IPR025282">
    <property type="entry name" value="DUF4214"/>
</dbReference>
<feature type="region of interest" description="Disordered" evidence="1">
    <location>
        <begin position="1459"/>
        <end position="1490"/>
    </location>
</feature>
<sequence>MSSRSDSPVNVNLEAPKAATRSEVYFIDALVPDPDTLMAGLGENAEIVFLEAGSDGVKQMADYLSDRSEIDAIHVLSHGSDGAVYLGDSSLNNDSLEHYQDALETIGNSLSEDGDILLYGCSVAGNEKGLSFIQDLAKITRADIAASDNLTGNHKLGGDWELEHASGDVESSKIAFDYDTYVGVLALPISGIQTTTYDGLGLADTSALANGTVIDDLSYDGWRFNGFGGETGVYPHETSLTNDINTTSTRFYSNDSSNFKFTGIDYVIDTAGNPATATVSMYGFRDGVQVESQVFNAPDTSSGTWTLNWGSVDEVKVVANTNWIFLDNLQVDTAIPSNSTPTISIADTNLAYTEDNAATQLDSTGTVSDADGDTDWNGGTLEVQITGNAEAGDRLSTVDSDGDGTAITISGTDVFANGVDIGDLSASGGTVTGGTKLTITFDNDATNANVQEVLQSIRYDSTTNDPGTSNRTVTFTATDKNAASNSDTRTVLMTVVNDEPTLTATGSDPTFTEGGAAASLFSGTSIDTIESGQTISGLSFTITNVTNGSNERINVDGTTVVLTHGTNGSTAGNSLNYSVSVIGTTATVTMTGGSMSSAATQTLIDNISYQNNSNSPSTSNRVVTLTSIQDSGGTANGGDNTGSLAVASTVTLVQNNDEPTLTSNGSNPTFTEGGAAGSLFNGTNISTVEAGQTIKGLTFTVSNVTDGINEVVNIDGTALVLTHGTSGSTAGNSLSYSVTVAGTTATIVLTGGTLSTATAQTLIDNMSYQNNSNTPSTSNRVVTLTSVQDSGGTANSGDDTASLAVASTVTVVGVNDEPTLTATGSDPTFTEGGAAASLFSGTSIDTIESGQTISGLSFTITNVTNGSNERINVDGTTVVLTHGTNGSTAGNSLNYSVMVIGTTATVTMTGGSMSSAATQTLIDNMSYQNNSNSPSTSNRVVTLTSIQDSGGTANGGDNTGSLAVASTVTLVQINDAPTVSATSDDTMAAGGGAAVSIFSSTAISAVENEHIASVTFTVSGLVDTNSEKLNIDGSTVDLMTTVTATDATNGNIGYAVTYNSGTATVVITGTGAASAANTVFQTALDNMTYENTLGAVTTGNRVFTITEVKDVGGTANNGDDTWSTGITSTVTVLDATKPTASSYTDSGTEDTAVNLSATELPTAEDIGNEPVEYITIDTSTVTGGVLSLDSSGTAGTSTVGGINYTTTAGNLSGTVYINIADIGKLDITPTDNLAGNGVAGFDWTATDAGGQTSSVATYSLDITNTPDAPEGADKTLSVTTGGAHTFSASDFGFSDADTSDTLARVQITVQDIDNGSLELEGLPVSDGDWIAFADIDKLVYASSAAGSDSFTFTVEDSTGEADTTPNTLSISVTSPPPPPTEPETPTELPDQDTWDELPDEDGDGVPESVEDFVTSPTGVSGDGNDDGIADRNQQDVASVPFRNTESVSLEPDAEPVFVSLTGGTTDGKSTATGSGTRLTNVHQQDKPEDAPDELDMPLGLIAFNAEIEESGGTETFSLYVDDTTAVNGYWKQNTAGDWVNLASAEYGGKVVLEGSKLRLDFELTDGGEFDEDGIANGVIVDPGALGFGSESLADQVQALYIAYYQRPADNDGLDFWVDYLNAQDGSLESVVDAFATSAESQALYGDITEANVTQFLIDLYGTLFNRPVDSEGLAFYRNAFIAGEYDDGRPATAGTLMLDILQGAQNSDADLVELKLDAARTFTWLLDPDKDGEVMATYDAKDLDGVRVWLQGLADNDAAPGVGSIHSLIKEDVAGTGEPITLTGDNGVTELLF</sequence>
<dbReference type="Proteomes" id="UP000186895">
    <property type="component" value="Unassembled WGS sequence"/>
</dbReference>
<feature type="region of interest" description="Disordered" evidence="1">
    <location>
        <begin position="656"/>
        <end position="675"/>
    </location>
</feature>
<dbReference type="NCBIfam" id="NF041766">
    <property type="entry name" value="choice_anch_U"/>
    <property type="match status" value="1"/>
</dbReference>
<gene>
    <name evidence="4" type="ORF">SAMN05421647_11052</name>
</gene>
<evidence type="ECO:0000259" key="2">
    <source>
        <dbReference type="Pfam" id="PF13946"/>
    </source>
</evidence>
<dbReference type="STRING" id="49186.SAMN05421647_11052"/>
<reference evidence="4 5" key="1">
    <citation type="submission" date="2017-01" db="EMBL/GenBank/DDBJ databases">
        <authorList>
            <person name="Mah S.A."/>
            <person name="Swanson W.J."/>
            <person name="Moy G.W."/>
            <person name="Vacquier V.D."/>
        </authorList>
    </citation>
    <scope>NUCLEOTIDE SEQUENCE [LARGE SCALE GENOMIC DNA]</scope>
    <source>
        <strain evidence="4 5">DSM 7027</strain>
    </source>
</reference>
<proteinExistence type="predicted"/>
<feature type="domain" description="DUF4347" evidence="3">
    <location>
        <begin position="24"/>
        <end position="178"/>
    </location>
</feature>
<dbReference type="Pfam" id="PF13946">
    <property type="entry name" value="DUF4214"/>
    <property type="match status" value="1"/>
</dbReference>
<evidence type="ECO:0000313" key="5">
    <source>
        <dbReference type="Proteomes" id="UP000186895"/>
    </source>
</evidence>
<feature type="region of interest" description="Disordered" evidence="1">
    <location>
        <begin position="1355"/>
        <end position="1437"/>
    </location>
</feature>
<protein>
    <recommendedName>
        <fullName evidence="6">DUF4347 domain-containing protein</fullName>
    </recommendedName>
</protein>
<feature type="compositionally biased region" description="Acidic residues" evidence="1">
    <location>
        <begin position="1389"/>
        <end position="1410"/>
    </location>
</feature>
<dbReference type="Pfam" id="PF14252">
    <property type="entry name" value="DUF4347"/>
    <property type="match status" value="1"/>
</dbReference>
<name>A0A1N6WAA0_9GAMM</name>
<feature type="compositionally biased region" description="Polar residues" evidence="1">
    <location>
        <begin position="656"/>
        <end position="670"/>
    </location>
</feature>
<evidence type="ECO:0000259" key="3">
    <source>
        <dbReference type="Pfam" id="PF14252"/>
    </source>
</evidence>
<organism evidence="4 5">
    <name type="scientific">Marinobacterium stanieri</name>
    <dbReference type="NCBI Taxonomy" id="49186"/>
    <lineage>
        <taxon>Bacteria</taxon>
        <taxon>Pseudomonadati</taxon>
        <taxon>Pseudomonadota</taxon>
        <taxon>Gammaproteobacteria</taxon>
        <taxon>Oceanospirillales</taxon>
        <taxon>Oceanospirillaceae</taxon>
        <taxon>Marinobacterium</taxon>
    </lineage>
</organism>
<feature type="domain" description="DUF4214" evidence="2">
    <location>
        <begin position="1593"/>
        <end position="1643"/>
    </location>
</feature>
<dbReference type="EMBL" id="FTMN01000010">
    <property type="protein sequence ID" value="SIQ86876.1"/>
    <property type="molecule type" value="Genomic_DNA"/>
</dbReference>
<evidence type="ECO:0000313" key="4">
    <source>
        <dbReference type="EMBL" id="SIQ86876.1"/>
    </source>
</evidence>
<evidence type="ECO:0008006" key="6">
    <source>
        <dbReference type="Google" id="ProtNLM"/>
    </source>
</evidence>
<feature type="compositionally biased region" description="Polar residues" evidence="1">
    <location>
        <begin position="1461"/>
        <end position="1482"/>
    </location>
</feature>